<keyword evidence="6" id="KW-0406">Ion transport</keyword>
<proteinExistence type="predicted"/>
<evidence type="ECO:0000313" key="12">
    <source>
        <dbReference type="EMBL" id="KAF6031984.1"/>
    </source>
</evidence>
<dbReference type="CDD" id="cd03670">
    <property type="entry name" value="NUDIX_ADPRase_Nudt9"/>
    <property type="match status" value="1"/>
</dbReference>
<evidence type="ECO:0000256" key="8">
    <source>
        <dbReference type="ARBA" id="ARBA00023303"/>
    </source>
</evidence>
<comment type="subcellular location">
    <subcellularLocation>
        <location evidence="1">Cell membrane</location>
        <topology evidence="1">Multi-pass membrane protein</topology>
    </subcellularLocation>
</comment>
<feature type="domain" description="Ion transport" evidence="10">
    <location>
        <begin position="444"/>
        <end position="634"/>
    </location>
</feature>
<dbReference type="PANTHER" id="PTHR13800">
    <property type="entry name" value="TRANSIENT RECEPTOR POTENTIAL CATION CHANNEL, SUBFAMILY M, MEMBER 6"/>
    <property type="match status" value="1"/>
</dbReference>
<dbReference type="Proteomes" id="UP000593567">
    <property type="component" value="Unassembled WGS sequence"/>
</dbReference>
<feature type="transmembrane region" description="Helical" evidence="9">
    <location>
        <begin position="579"/>
        <end position="596"/>
    </location>
</feature>
<protein>
    <submittedName>
        <fullName evidence="12">TRPM8</fullName>
    </submittedName>
</protein>
<feature type="transmembrane region" description="Helical" evidence="9">
    <location>
        <begin position="466"/>
        <end position="485"/>
    </location>
</feature>
<evidence type="ECO:0000256" key="5">
    <source>
        <dbReference type="ARBA" id="ARBA00022989"/>
    </source>
</evidence>
<evidence type="ECO:0000256" key="7">
    <source>
        <dbReference type="ARBA" id="ARBA00023136"/>
    </source>
</evidence>
<sequence>MNQLKLALAWNRIDVVREEIFTEDKSWDSKELEDILLTALMQNKIDFVELLMDYIHLGNFVTKKRLLELYNEVPSNHLLYRILLAQKDKDKATVSLATVGEAIQNLVGDFFNPLYLRDARYNALDSDTILARRPKTTRGGRRLKRGMTFMRREESSDSETEEVPTDTAVISTNDVGSAINSKFLSTSKNKTQVAPHTSSRKPKRVYDFDWPARELFIWAVLMRRSELALLFLREEKYAIAPALFASIILRNMTHQTYTIDAEVIEETQQMAREFEGIAIGVLGECFTADEFKSKTLLIRVIPSYGETTLLQLAVEADNKEFVSHQACQNLLNNIWWGKMDELQGEWRLLVSLVIPPLLFALIHFRNEEELLERKLMRQKRASRKKRMKALENNPVGTTLDERGFNNDTADDLEDDPTEDEVLTCGEKIVAFFNAPKVTFMANTIFYLGFLLLFTYMMVCDFHPNDVASYTAVEIIVAIWVITLFIEELRQFWVAETNSFKMKIVNYFSDVWNLVDIATVILFVIGFTLRIIDHESIVTQLTYNRREELLAESLDKHDAWLYYRKTDDEIVEDRHQYSRVILSLALMTFWFRILHIFSVIRALGPKLVMIGRMIKDLLSFGLILAVFTAAFGIAQHAIMYPNEQPSAVLVYDILRMPYWQMYGELFLEDLEGQNSDSCTDDKLCFSVKDFLEDNAINRTCADGSLPTVLGVCSDGSTPSCYGNSFVVPAGLPETAFPDGEFVFCYTNSSGVDIPECDPDAPRCPIVNRVVPIMLGVYILFTQILMFNLLIAMFSYTFTLVQENTDIHWKFQQYTMVKEYYTRPPIPPPFIIFNHLALFIRFIYRKLKDNNQFTGDDFMMSLEEQHEKQLALWERINFEDYSRKQQIVEESSVEFKVTKSKNDLDCLTSTTEAMGNLPVLYDRVQQIETRLNQTGEALNWIMHAMASSKMGSKPPLLKQPEDEVTRQEVLDAEEKLFNSWKAKKGGFVHIKCRASPYWKAAKISRFPVPLTKVYWEIDWSGYQPVHYTSDVILLGKEGFIDPDISKMSKTEIELKFRFNQQDGDICRASFHGAYQLNNAGIPLNPFGRTGLSGRGNLGRWGPNHALDAIVSRWKRFPNGDFEIKNDKKVLEFIGVKRTDVEEWSLPGLMTDQKNKDGKEAVALSAIKEKAFGDCMTPDCQAALESIAHPVIIYEGYCDDPRNTDNAWVETLAYNFHDEGEGTKDLNLKPGVKVSKVGWIDASSDLLLFAGHGMIVQKLIQLHDAATG</sequence>
<feature type="transmembrane region" description="Helical" evidence="9">
    <location>
        <begin position="439"/>
        <end position="459"/>
    </location>
</feature>
<accession>A0A7J7K206</accession>
<keyword evidence="13" id="KW-1185">Reference proteome</keyword>
<evidence type="ECO:0000256" key="6">
    <source>
        <dbReference type="ARBA" id="ARBA00023065"/>
    </source>
</evidence>
<dbReference type="SUPFAM" id="SSF55811">
    <property type="entry name" value="Nudix"/>
    <property type="match status" value="1"/>
</dbReference>
<evidence type="ECO:0000256" key="3">
    <source>
        <dbReference type="ARBA" id="ARBA00022475"/>
    </source>
</evidence>
<dbReference type="InterPro" id="IPR002153">
    <property type="entry name" value="TRPC_channel"/>
</dbReference>
<dbReference type="GO" id="GO:0099604">
    <property type="term" value="F:ligand-gated calcium channel activity"/>
    <property type="evidence" value="ECO:0007669"/>
    <property type="project" value="TreeGrafter"/>
</dbReference>
<feature type="transmembrane region" description="Helical" evidence="9">
    <location>
        <begin position="510"/>
        <end position="531"/>
    </location>
</feature>
<dbReference type="EMBL" id="VXIV02001548">
    <property type="protein sequence ID" value="KAF6031984.1"/>
    <property type="molecule type" value="Genomic_DNA"/>
</dbReference>
<evidence type="ECO:0000256" key="9">
    <source>
        <dbReference type="SAM" id="Phobius"/>
    </source>
</evidence>
<dbReference type="Pfam" id="PF00520">
    <property type="entry name" value="Ion_trans"/>
    <property type="match status" value="1"/>
</dbReference>
<dbReference type="InterPro" id="IPR057366">
    <property type="entry name" value="TRPM-like"/>
</dbReference>
<dbReference type="InterPro" id="IPR005821">
    <property type="entry name" value="Ion_trans_dom"/>
</dbReference>
<keyword evidence="4 9" id="KW-0812">Transmembrane</keyword>
<keyword evidence="3" id="KW-1003">Cell membrane</keyword>
<evidence type="ECO:0000256" key="4">
    <source>
        <dbReference type="ARBA" id="ARBA00022692"/>
    </source>
</evidence>
<feature type="transmembrane region" description="Helical" evidence="9">
    <location>
        <begin position="616"/>
        <end position="633"/>
    </location>
</feature>
<dbReference type="InterPro" id="IPR015797">
    <property type="entry name" value="NUDIX_hydrolase-like_dom_sf"/>
</dbReference>
<evidence type="ECO:0000259" key="11">
    <source>
        <dbReference type="Pfam" id="PF25508"/>
    </source>
</evidence>
<dbReference type="OrthoDB" id="310870at2759"/>
<dbReference type="GO" id="GO:0005886">
    <property type="term" value="C:plasma membrane"/>
    <property type="evidence" value="ECO:0007669"/>
    <property type="project" value="UniProtKB-SubCell"/>
</dbReference>
<evidence type="ECO:0000256" key="2">
    <source>
        <dbReference type="ARBA" id="ARBA00022448"/>
    </source>
</evidence>
<dbReference type="PANTHER" id="PTHR13800:SF12">
    <property type="entry name" value="TRANSIENT RECEPTOR POTENTIAL CATION CHANNEL SUBFAMILY M MEMBER-LIKE 2"/>
    <property type="match status" value="1"/>
</dbReference>
<dbReference type="Pfam" id="PF25508">
    <property type="entry name" value="TRPM2"/>
    <property type="match status" value="2"/>
</dbReference>
<organism evidence="12 13">
    <name type="scientific">Bugula neritina</name>
    <name type="common">Brown bryozoan</name>
    <name type="synonym">Sertularia neritina</name>
    <dbReference type="NCBI Taxonomy" id="10212"/>
    <lineage>
        <taxon>Eukaryota</taxon>
        <taxon>Metazoa</taxon>
        <taxon>Spiralia</taxon>
        <taxon>Lophotrochozoa</taxon>
        <taxon>Bryozoa</taxon>
        <taxon>Gymnolaemata</taxon>
        <taxon>Cheilostomatida</taxon>
        <taxon>Flustrina</taxon>
        <taxon>Buguloidea</taxon>
        <taxon>Bugulidae</taxon>
        <taxon>Bugula</taxon>
    </lineage>
</organism>
<keyword evidence="5 9" id="KW-1133">Transmembrane helix</keyword>
<feature type="domain" description="TRPM-like" evidence="11">
    <location>
        <begin position="185"/>
        <end position="324"/>
    </location>
</feature>
<name>A0A7J7K206_BUGNE</name>
<evidence type="ECO:0000313" key="13">
    <source>
        <dbReference type="Proteomes" id="UP000593567"/>
    </source>
</evidence>
<evidence type="ECO:0000256" key="1">
    <source>
        <dbReference type="ARBA" id="ARBA00004651"/>
    </source>
</evidence>
<dbReference type="PRINTS" id="PR01097">
    <property type="entry name" value="TRNSRECEPTRP"/>
</dbReference>
<evidence type="ECO:0000259" key="10">
    <source>
        <dbReference type="Pfam" id="PF00520"/>
    </source>
</evidence>
<dbReference type="Pfam" id="PF25969">
    <property type="entry name" value="NUDT9_N"/>
    <property type="match status" value="1"/>
</dbReference>
<keyword evidence="8" id="KW-0407">Ion channel</keyword>
<reference evidence="12" key="1">
    <citation type="submission" date="2020-06" db="EMBL/GenBank/DDBJ databases">
        <title>Draft genome of Bugula neritina, a colonial animal packing powerful symbionts and potential medicines.</title>
        <authorList>
            <person name="Rayko M."/>
        </authorList>
    </citation>
    <scope>NUCLEOTIDE SEQUENCE [LARGE SCALE GENOMIC DNA]</scope>
    <source>
        <strain evidence="12">Kwan_BN1</strain>
    </source>
</reference>
<feature type="transmembrane region" description="Helical" evidence="9">
    <location>
        <begin position="771"/>
        <end position="794"/>
    </location>
</feature>
<dbReference type="Gene3D" id="3.90.79.10">
    <property type="entry name" value="Nucleoside Triphosphate Pyrophosphohydrolase"/>
    <property type="match status" value="1"/>
</dbReference>
<gene>
    <name evidence="12" type="ORF">EB796_009706</name>
</gene>
<keyword evidence="2" id="KW-0813">Transport</keyword>
<keyword evidence="7 9" id="KW-0472">Membrane</keyword>
<dbReference type="InterPro" id="IPR050927">
    <property type="entry name" value="TRPM"/>
</dbReference>
<dbReference type="AlphaFoldDB" id="A0A7J7K206"/>
<comment type="caution">
    <text evidence="12">The sequence shown here is derived from an EMBL/GenBank/DDBJ whole genome shotgun (WGS) entry which is preliminary data.</text>
</comment>
<feature type="domain" description="TRPM-like" evidence="11">
    <location>
        <begin position="19"/>
        <end position="123"/>
    </location>
</feature>